<dbReference type="SUPFAM" id="SSF53474">
    <property type="entry name" value="alpha/beta-Hydrolases"/>
    <property type="match status" value="1"/>
</dbReference>
<dbReference type="NCBIfam" id="TIGR03101">
    <property type="entry name" value="hydr2_PEP"/>
    <property type="match status" value="1"/>
</dbReference>
<gene>
    <name evidence="1" type="ORF">ETQ85_07315</name>
</gene>
<dbReference type="AlphaFoldDB" id="A0A6C2D096"/>
<dbReference type="GO" id="GO:0016787">
    <property type="term" value="F:hydrolase activity"/>
    <property type="evidence" value="ECO:0007669"/>
    <property type="project" value="UniProtKB-KW"/>
</dbReference>
<dbReference type="InterPro" id="IPR029058">
    <property type="entry name" value="AB_hydrolase_fold"/>
</dbReference>
<sequence>MAGLKPRREAFFLPGSAAGGRFCFLTHAVDPVGTLIFVHPFAEEMNKSRRMVALAAEAFATRGWSTLQVDLTGCGDSAGDFGDASWDLWIQDCRDAWSWVTTHLKGAVALWGMRGGALVLADWLRSGGVAAPLLLWQPVSNGRQHLTQFLRLKGAAEMLADADAKASMEAVRASLKAGESVDVAGYRLSSDLARGMESATLGLQNGYPAPVVALELGPPEREEVSPALRVLIDRWVGAGIRCRAQAVVGPAFWQTQEIELCPALIEASLLALEEFA</sequence>
<proteinExistence type="predicted"/>
<dbReference type="EMBL" id="SDKK01000006">
    <property type="protein sequence ID" value="TYC59838.1"/>
    <property type="molecule type" value="Genomic_DNA"/>
</dbReference>
<dbReference type="Gene3D" id="3.40.50.1820">
    <property type="entry name" value="alpha/beta hydrolase"/>
    <property type="match status" value="1"/>
</dbReference>
<name>A0A6C2D096_9RHOO</name>
<dbReference type="OrthoDB" id="8525674at2"/>
<keyword evidence="1" id="KW-0378">Hydrolase</keyword>
<comment type="caution">
    <text evidence="1">The sequence shown here is derived from an EMBL/GenBank/DDBJ whole genome shotgun (WGS) entry which is preliminary data.</text>
</comment>
<evidence type="ECO:0000313" key="1">
    <source>
        <dbReference type="EMBL" id="TYC59838.1"/>
    </source>
</evidence>
<keyword evidence="2" id="KW-1185">Reference proteome</keyword>
<reference evidence="1 2" key="1">
    <citation type="submission" date="2019-01" db="EMBL/GenBank/DDBJ databases">
        <title>Zoogloea oleivorans genome sequencing and assembly.</title>
        <authorList>
            <person name="Tancsics A."/>
            <person name="Farkas M."/>
            <person name="Kriszt B."/>
            <person name="Maroti G."/>
            <person name="Horvath B."/>
        </authorList>
    </citation>
    <scope>NUCLEOTIDE SEQUENCE [LARGE SCALE GENOMIC DNA]</scope>
    <source>
        <strain evidence="1 2">Buc</strain>
    </source>
</reference>
<dbReference type="InterPro" id="IPR017532">
    <property type="entry name" value="Hydrolase-2_PEP"/>
</dbReference>
<evidence type="ECO:0000313" key="2">
    <source>
        <dbReference type="Proteomes" id="UP000389128"/>
    </source>
</evidence>
<dbReference type="Proteomes" id="UP000389128">
    <property type="component" value="Unassembled WGS sequence"/>
</dbReference>
<accession>A0A6C2D096</accession>
<protein>
    <submittedName>
        <fullName evidence="1">Hydrolase 2, exosortase A system-associated</fullName>
    </submittedName>
</protein>
<organism evidence="1 2">
    <name type="scientific">Zoogloea oleivorans</name>
    <dbReference type="NCBI Taxonomy" id="1552750"/>
    <lineage>
        <taxon>Bacteria</taxon>
        <taxon>Pseudomonadati</taxon>
        <taxon>Pseudomonadota</taxon>
        <taxon>Betaproteobacteria</taxon>
        <taxon>Rhodocyclales</taxon>
        <taxon>Zoogloeaceae</taxon>
        <taxon>Zoogloea</taxon>
    </lineage>
</organism>
<dbReference type="RefSeq" id="WP_148578397.1">
    <property type="nucleotide sequence ID" value="NZ_JAVEUW010000001.1"/>
</dbReference>